<gene>
    <name evidence="1" type="ORF">BJ997_000384</name>
</gene>
<protein>
    <submittedName>
        <fullName evidence="1">Uncharacterized protein</fullName>
    </submittedName>
</protein>
<evidence type="ECO:0000313" key="2">
    <source>
        <dbReference type="Proteomes" id="UP000561726"/>
    </source>
</evidence>
<evidence type="ECO:0000313" key="1">
    <source>
        <dbReference type="EMBL" id="MBB5639836.1"/>
    </source>
</evidence>
<accession>A0A7W8ZTE0</accession>
<dbReference type="RefSeq" id="WP_035839567.1">
    <property type="nucleotide sequence ID" value="NZ_JACHBQ010000001.1"/>
</dbReference>
<proteinExistence type="predicted"/>
<sequence>MDNFTRLADVLYIDRMRIPLRGTLLGTLALASLCLLGCASAPPPQVTPSPPETPAAPVFASNDEALEAATAAYGAYVAMSTTLLAEGGADAQRISGFVSAEYLPDVLKSFEGMLDTGHTSSGTETFDTVSLIRYADEKGDVAAVSIYLCDDVSQTKVVDRAGIDVTPKTRLARVPFQIALVSSPSDPRVLLIDEEDVWPGQNFC</sequence>
<dbReference type="Proteomes" id="UP000561726">
    <property type="component" value="Unassembled WGS sequence"/>
</dbReference>
<dbReference type="EMBL" id="JACHBQ010000001">
    <property type="protein sequence ID" value="MBB5639836.1"/>
    <property type="molecule type" value="Genomic_DNA"/>
</dbReference>
<organism evidence="1 2">
    <name type="scientific">Cryobacterium roopkundense</name>
    <dbReference type="NCBI Taxonomy" id="1001240"/>
    <lineage>
        <taxon>Bacteria</taxon>
        <taxon>Bacillati</taxon>
        <taxon>Actinomycetota</taxon>
        <taxon>Actinomycetes</taxon>
        <taxon>Micrococcales</taxon>
        <taxon>Microbacteriaceae</taxon>
        <taxon>Cryobacterium</taxon>
    </lineage>
</organism>
<dbReference type="OrthoDB" id="5124656at2"/>
<reference evidence="1 2" key="1">
    <citation type="submission" date="2020-08" db="EMBL/GenBank/DDBJ databases">
        <title>Sequencing the genomes of 1000 actinobacteria strains.</title>
        <authorList>
            <person name="Klenk H.-P."/>
        </authorList>
    </citation>
    <scope>NUCLEOTIDE SEQUENCE [LARGE SCALE GENOMIC DNA]</scope>
    <source>
        <strain evidence="1 2">DSM 21065</strain>
    </source>
</reference>
<dbReference type="AlphaFoldDB" id="A0A7W8ZTE0"/>
<comment type="caution">
    <text evidence="1">The sequence shown here is derived from an EMBL/GenBank/DDBJ whole genome shotgun (WGS) entry which is preliminary data.</text>
</comment>
<name>A0A7W8ZTE0_9MICO</name>